<dbReference type="InterPro" id="IPR049560">
    <property type="entry name" value="MeTrfase_RsmB-F_NOP2_cat"/>
</dbReference>
<dbReference type="RefSeq" id="WP_008629869.1">
    <property type="nucleotide sequence ID" value="NZ_GL883886.1"/>
</dbReference>
<dbReference type="eggNOG" id="COG3270">
    <property type="taxonomic scope" value="Bacteria"/>
</dbReference>
<dbReference type="Gene3D" id="3.40.50.150">
    <property type="entry name" value="Vaccinia Virus protein VP39"/>
    <property type="match status" value="1"/>
</dbReference>
<keyword evidence="3 6" id="KW-0808">Transferase</keyword>
<comment type="similarity">
    <text evidence="6">Belongs to the class I-like SAM-binding methyltransferase superfamily. RsmB/NOP family.</text>
</comment>
<dbReference type="InterPro" id="IPR023267">
    <property type="entry name" value="RCMT"/>
</dbReference>
<feature type="domain" description="SAM-dependent MTase RsmB/NOP-type" evidence="7">
    <location>
        <begin position="26"/>
        <end position="314"/>
    </location>
</feature>
<evidence type="ECO:0000256" key="2">
    <source>
        <dbReference type="ARBA" id="ARBA00022603"/>
    </source>
</evidence>
<dbReference type="Pfam" id="PF17125">
    <property type="entry name" value="Methyltr_RsmF_N"/>
    <property type="match status" value="1"/>
</dbReference>
<feature type="active site" description="Nucleophile" evidence="6">
    <location>
        <position position="238"/>
    </location>
</feature>
<dbReference type="InterPro" id="IPR031341">
    <property type="entry name" value="Methyltr_RsmF_N"/>
</dbReference>
<dbReference type="PRINTS" id="PR02008">
    <property type="entry name" value="RCMTFAMILY"/>
</dbReference>
<gene>
    <name evidence="8" type="ORF">HMPREF9442_03222</name>
</gene>
<reference evidence="8 9" key="1">
    <citation type="submission" date="2011-02" db="EMBL/GenBank/DDBJ databases">
        <authorList>
            <person name="Weinstock G."/>
            <person name="Sodergren E."/>
            <person name="Clifton S."/>
            <person name="Fulton L."/>
            <person name="Fulton B."/>
            <person name="Courtney L."/>
            <person name="Fronick C."/>
            <person name="Harrison M."/>
            <person name="Strong C."/>
            <person name="Farmer C."/>
            <person name="Delahaunty K."/>
            <person name="Markovic C."/>
            <person name="Hall O."/>
            <person name="Minx P."/>
            <person name="Tomlinson C."/>
            <person name="Mitreva M."/>
            <person name="Hou S."/>
            <person name="Chen J."/>
            <person name="Wollam A."/>
            <person name="Pepin K.H."/>
            <person name="Johnson M."/>
            <person name="Bhonagiri V."/>
            <person name="Zhang X."/>
            <person name="Suruliraj S."/>
            <person name="Warren W."/>
            <person name="Chinwalla A."/>
            <person name="Mardis E.R."/>
            <person name="Wilson R.K."/>
        </authorList>
    </citation>
    <scope>NUCLEOTIDE SEQUENCE [LARGE SCALE GENOMIC DNA]</scope>
    <source>
        <strain evidence="8 9">YIT 11841</strain>
    </source>
</reference>
<proteinExistence type="inferred from homology"/>
<organism evidence="8 9">
    <name type="scientific">Paraprevotella xylaniphila YIT 11841</name>
    <dbReference type="NCBI Taxonomy" id="762982"/>
    <lineage>
        <taxon>Bacteria</taxon>
        <taxon>Pseudomonadati</taxon>
        <taxon>Bacteroidota</taxon>
        <taxon>Bacteroidia</taxon>
        <taxon>Bacteroidales</taxon>
        <taxon>Prevotellaceae</taxon>
        <taxon>Paraprevotella</taxon>
    </lineage>
</organism>
<evidence type="ECO:0000313" key="8">
    <source>
        <dbReference type="EMBL" id="EGG50475.1"/>
    </source>
</evidence>
<accession>F3QYC8</accession>
<feature type="binding site" evidence="6">
    <location>
        <begin position="117"/>
        <end position="123"/>
    </location>
    <ligand>
        <name>S-adenosyl-L-methionine</name>
        <dbReference type="ChEBI" id="CHEBI:59789"/>
    </ligand>
</feature>
<dbReference type="AlphaFoldDB" id="F3QYC8"/>
<evidence type="ECO:0000256" key="1">
    <source>
        <dbReference type="ARBA" id="ARBA00022490"/>
    </source>
</evidence>
<protein>
    <submittedName>
        <fullName evidence="8">NOL1/NOP2/sun family protein</fullName>
    </submittedName>
</protein>
<dbReference type="InterPro" id="IPR027391">
    <property type="entry name" value="Nol1_Nop2_Fmu_2"/>
</dbReference>
<feature type="binding site" evidence="6">
    <location>
        <position position="185"/>
    </location>
    <ligand>
        <name>S-adenosyl-L-methionine</name>
        <dbReference type="ChEBI" id="CHEBI:59789"/>
    </ligand>
</feature>
<dbReference type="HOGENOM" id="CLU_005316_6_0_10"/>
<dbReference type="EMBL" id="AFBR01000093">
    <property type="protein sequence ID" value="EGG50475.1"/>
    <property type="molecule type" value="Genomic_DNA"/>
</dbReference>
<dbReference type="OrthoDB" id="9810297at2"/>
<evidence type="ECO:0000256" key="3">
    <source>
        <dbReference type="ARBA" id="ARBA00022679"/>
    </source>
</evidence>
<dbReference type="Pfam" id="PF13636">
    <property type="entry name" value="Methyltranf_PUA"/>
    <property type="match status" value="1"/>
</dbReference>
<evidence type="ECO:0000256" key="4">
    <source>
        <dbReference type="ARBA" id="ARBA00022691"/>
    </source>
</evidence>
<comment type="caution">
    <text evidence="8">The sequence shown here is derived from an EMBL/GenBank/DDBJ whole genome shotgun (WGS) entry which is preliminary data.</text>
</comment>
<evidence type="ECO:0000259" key="7">
    <source>
        <dbReference type="PROSITE" id="PS51686"/>
    </source>
</evidence>
<sequence length="503" mass="55874">MTRPDISQEFKDYALRLLGTERYARFAQALDEEPSVSVRLNPFKSLWAGLSTEYLNGGDGPVPWASGEGGYLSERPPFTFDPLFHAGAYYVQEAASMFLGQVLCRYVTRPVIALDLCAAPGGKSTHIRSCLPEGSLLVANEPVKARAQVLLENLTKWGHPDVVVTNSYPRDFARLPAFFDLLVTDVPCSGEGMFRKEEDAVTGWSMEAVRMCRDRQREILRDVWPSLKPGGLLVYSTCTLNALEDEENVAWIAEELGAEILPLDVEPGWGVVGNLLPLSSVKDTVKAERLFPVAHFIPGFTRGEGFFLAVLRKNGEEGASDCGMSSDWYKSERVKSKKKRTVQASVPALPASCRSWLLHADTFDFVSDGPVWTAIRASFSRQIGLLRESVKVWQVGVPLATVKGKDYIPLHALAMSVDLNRAAFPVVPVSYDMAVPYLRKEVLVLPPDTPKGYVLLTFQDTPIGFVKNIGGRANNLYPQEWKIRTSYLSTYSLKGDLWRKSIE</sequence>
<evidence type="ECO:0000313" key="9">
    <source>
        <dbReference type="Proteomes" id="UP000005546"/>
    </source>
</evidence>
<evidence type="ECO:0000256" key="5">
    <source>
        <dbReference type="ARBA" id="ARBA00022884"/>
    </source>
</evidence>
<feature type="binding site" evidence="6">
    <location>
        <position position="141"/>
    </location>
    <ligand>
        <name>S-adenosyl-L-methionine</name>
        <dbReference type="ChEBI" id="CHEBI:59789"/>
    </ligand>
</feature>
<evidence type="ECO:0000256" key="6">
    <source>
        <dbReference type="PROSITE-ProRule" id="PRU01023"/>
    </source>
</evidence>
<dbReference type="GO" id="GO:0003723">
    <property type="term" value="F:RNA binding"/>
    <property type="evidence" value="ECO:0007669"/>
    <property type="project" value="UniProtKB-UniRule"/>
</dbReference>
<dbReference type="PANTHER" id="PTHR22807">
    <property type="entry name" value="NOP2 YEAST -RELATED NOL1/NOP2/FMU SUN DOMAIN-CONTAINING"/>
    <property type="match status" value="1"/>
</dbReference>
<comment type="caution">
    <text evidence="6">Lacks conserved residue(s) required for the propagation of feature annotation.</text>
</comment>
<dbReference type="Pfam" id="PF01189">
    <property type="entry name" value="Methyltr_RsmB-F"/>
    <property type="match status" value="1"/>
</dbReference>
<keyword evidence="9" id="KW-1185">Reference proteome</keyword>
<keyword evidence="4 6" id="KW-0949">S-adenosyl-L-methionine</keyword>
<dbReference type="PANTHER" id="PTHR22807:SF30">
    <property type="entry name" value="28S RRNA (CYTOSINE(4447)-C(5))-METHYLTRANSFERASE-RELATED"/>
    <property type="match status" value="1"/>
</dbReference>
<dbReference type="GO" id="GO:0001510">
    <property type="term" value="P:RNA methylation"/>
    <property type="evidence" value="ECO:0007669"/>
    <property type="project" value="InterPro"/>
</dbReference>
<dbReference type="Gene3D" id="3.30.70.1170">
    <property type="entry name" value="Sun protein, domain 3"/>
    <property type="match status" value="1"/>
</dbReference>
<dbReference type="Gene3D" id="2.30.130.60">
    <property type="match status" value="1"/>
</dbReference>
<keyword evidence="5 6" id="KW-0694">RNA-binding</keyword>
<dbReference type="GO" id="GO:0008173">
    <property type="term" value="F:RNA methyltransferase activity"/>
    <property type="evidence" value="ECO:0007669"/>
    <property type="project" value="InterPro"/>
</dbReference>
<keyword evidence="1" id="KW-0963">Cytoplasm</keyword>
<name>F3QYC8_9BACT</name>
<dbReference type="eggNOG" id="COG0144">
    <property type="taxonomic scope" value="Bacteria"/>
</dbReference>
<dbReference type="STRING" id="762982.HMPREF9442_03222"/>
<dbReference type="InterPro" id="IPR001678">
    <property type="entry name" value="MeTrfase_RsmB-F_NOP2_dom"/>
</dbReference>
<keyword evidence="2 6" id="KW-0489">Methyltransferase</keyword>
<dbReference type="PROSITE" id="PS51686">
    <property type="entry name" value="SAM_MT_RSMB_NOP"/>
    <property type="match status" value="1"/>
</dbReference>
<dbReference type="Proteomes" id="UP000005546">
    <property type="component" value="Unassembled WGS sequence"/>
</dbReference>
<dbReference type="InterPro" id="IPR029063">
    <property type="entry name" value="SAM-dependent_MTases_sf"/>
</dbReference>
<dbReference type="SUPFAM" id="SSF53335">
    <property type="entry name" value="S-adenosyl-L-methionine-dependent methyltransferases"/>
    <property type="match status" value="1"/>
</dbReference>